<dbReference type="SUPFAM" id="SSF47874">
    <property type="entry name" value="Annexin"/>
    <property type="match status" value="1"/>
</dbReference>
<dbReference type="Gene3D" id="1.10.220.10">
    <property type="entry name" value="Annexin"/>
    <property type="match status" value="3"/>
</dbReference>
<evidence type="ECO:0000256" key="4">
    <source>
        <dbReference type="ARBA" id="ARBA00023216"/>
    </source>
</evidence>
<keyword evidence="5" id="KW-0111">Calcium/phospholipid-binding</keyword>
<evidence type="ECO:0008006" key="9">
    <source>
        <dbReference type="Google" id="ProtNLM"/>
    </source>
</evidence>
<evidence type="ECO:0000256" key="1">
    <source>
        <dbReference type="ARBA" id="ARBA00022723"/>
    </source>
</evidence>
<accession>A0AA88XHL1</accession>
<dbReference type="InterPro" id="IPR037104">
    <property type="entry name" value="Annexin_sf"/>
</dbReference>
<dbReference type="SMART" id="SM00335">
    <property type="entry name" value="ANX"/>
    <property type="match status" value="3"/>
</dbReference>
<dbReference type="Proteomes" id="UP001188597">
    <property type="component" value="Unassembled WGS sequence"/>
</dbReference>
<feature type="binding site" evidence="6">
    <location>
        <position position="29"/>
    </location>
    <ligand>
        <name>Ca(2+)</name>
        <dbReference type="ChEBI" id="CHEBI:29108"/>
        <label>1</label>
    </ligand>
</feature>
<dbReference type="InterPro" id="IPR001464">
    <property type="entry name" value="Annexin"/>
</dbReference>
<proteinExistence type="predicted"/>
<keyword evidence="2" id="KW-0677">Repeat</keyword>
<dbReference type="PRINTS" id="PR01814">
    <property type="entry name" value="ANNEXINPLANT"/>
</dbReference>
<dbReference type="GO" id="GO:0009408">
    <property type="term" value="P:response to heat"/>
    <property type="evidence" value="ECO:0007669"/>
    <property type="project" value="TreeGrafter"/>
</dbReference>
<sequence length="326" mass="37367">MKAGMFHETRAIPGSRSPYELESNVAGLGIDESSLISILGKLHPEQKQSFRKGTRDFFTEDDRLFERWDERHIAQLQHEFLRFKNAMVLWTMHPWERDARLAKEALRKGQQAYGVLVEIACTRSSEELLGARRAYHSLFDHSIEEDVAVHIHGIERKLLVALVSSYRYEGPRVHEETARSEAKILHNAFKAADKTKPIEDEEVVRILTTRSKLHIKAISTHYKEFSSSDITEDLDTELLLKQTLQCLYTPETYFSTVLDSALKDGADETTREALTRVIVTEANNVDMKKIKEEYHQKYGVDLSEKISGVANGNYRDFLLTLVARGD</sequence>
<dbReference type="GO" id="GO:0009414">
    <property type="term" value="P:response to water deprivation"/>
    <property type="evidence" value="ECO:0007669"/>
    <property type="project" value="TreeGrafter"/>
</dbReference>
<dbReference type="FunFam" id="1.10.220.10:FF:000021">
    <property type="entry name" value="annexin D4"/>
    <property type="match status" value="1"/>
</dbReference>
<evidence type="ECO:0000313" key="7">
    <source>
        <dbReference type="EMBL" id="KAK3038960.1"/>
    </source>
</evidence>
<dbReference type="GO" id="GO:0005886">
    <property type="term" value="C:plasma membrane"/>
    <property type="evidence" value="ECO:0007669"/>
    <property type="project" value="TreeGrafter"/>
</dbReference>
<dbReference type="AlphaFoldDB" id="A0AA88XHL1"/>
<dbReference type="GO" id="GO:0005509">
    <property type="term" value="F:calcium ion binding"/>
    <property type="evidence" value="ECO:0007669"/>
    <property type="project" value="InterPro"/>
</dbReference>
<dbReference type="FunFam" id="1.10.220.10:FF:000006">
    <property type="entry name" value="Annexin"/>
    <property type="match status" value="1"/>
</dbReference>
<evidence type="ECO:0000313" key="8">
    <source>
        <dbReference type="Proteomes" id="UP001188597"/>
    </source>
</evidence>
<gene>
    <name evidence="7" type="ORF">RJ639_027445</name>
</gene>
<comment type="caution">
    <text evidence="7">The sequence shown here is derived from an EMBL/GenBank/DDBJ whole genome shotgun (WGS) entry which is preliminary data.</text>
</comment>
<feature type="binding site" evidence="6">
    <location>
        <position position="265"/>
    </location>
    <ligand>
        <name>Ca(2+)</name>
        <dbReference type="ChEBI" id="CHEBI:29108"/>
        <label>1</label>
    </ligand>
</feature>
<reference evidence="7" key="1">
    <citation type="submission" date="2022-12" db="EMBL/GenBank/DDBJ databases">
        <title>Draft genome assemblies for two species of Escallonia (Escalloniales).</title>
        <authorList>
            <person name="Chanderbali A."/>
            <person name="Dervinis C."/>
            <person name="Anghel I."/>
            <person name="Soltis D."/>
            <person name="Soltis P."/>
            <person name="Zapata F."/>
        </authorList>
    </citation>
    <scope>NUCLEOTIDE SEQUENCE</scope>
    <source>
        <strain evidence="7">UCBG64.0493</strain>
        <tissue evidence="7">Leaf</tissue>
    </source>
</reference>
<dbReference type="PANTHER" id="PTHR10502:SF196">
    <property type="entry name" value="ANNEXIN D4"/>
    <property type="match status" value="1"/>
</dbReference>
<keyword evidence="1 6" id="KW-0479">Metal-binding</keyword>
<dbReference type="EMBL" id="JAVXUP010000086">
    <property type="protein sequence ID" value="KAK3038960.1"/>
    <property type="molecule type" value="Genomic_DNA"/>
</dbReference>
<dbReference type="GO" id="GO:0001786">
    <property type="term" value="F:phosphatidylserine binding"/>
    <property type="evidence" value="ECO:0007669"/>
    <property type="project" value="TreeGrafter"/>
</dbReference>
<dbReference type="PRINTS" id="PR00196">
    <property type="entry name" value="ANNEXIN"/>
</dbReference>
<dbReference type="InterPro" id="IPR009118">
    <property type="entry name" value="AnnexinD_plant"/>
</dbReference>
<evidence type="ECO:0000256" key="6">
    <source>
        <dbReference type="PIRSR" id="PIRSR609118-1"/>
    </source>
</evidence>
<dbReference type="GO" id="GO:0009409">
    <property type="term" value="P:response to cold"/>
    <property type="evidence" value="ECO:0007669"/>
    <property type="project" value="TreeGrafter"/>
</dbReference>
<evidence type="ECO:0000256" key="2">
    <source>
        <dbReference type="ARBA" id="ARBA00022737"/>
    </source>
</evidence>
<dbReference type="PANTHER" id="PTHR10502">
    <property type="entry name" value="ANNEXIN"/>
    <property type="match status" value="1"/>
</dbReference>
<keyword evidence="8" id="KW-1185">Reference proteome</keyword>
<evidence type="ECO:0000256" key="3">
    <source>
        <dbReference type="ARBA" id="ARBA00022837"/>
    </source>
</evidence>
<dbReference type="GO" id="GO:0009651">
    <property type="term" value="P:response to salt stress"/>
    <property type="evidence" value="ECO:0007669"/>
    <property type="project" value="TreeGrafter"/>
</dbReference>
<protein>
    <recommendedName>
        <fullName evidence="9">Annexin</fullName>
    </recommendedName>
</protein>
<keyword evidence="4" id="KW-0041">Annexin</keyword>
<dbReference type="GO" id="GO:0005544">
    <property type="term" value="F:calcium-dependent phospholipid binding"/>
    <property type="evidence" value="ECO:0007669"/>
    <property type="project" value="UniProtKB-KW"/>
</dbReference>
<dbReference type="InterPro" id="IPR018502">
    <property type="entry name" value="Annexin_repeat"/>
</dbReference>
<dbReference type="PROSITE" id="PS51897">
    <property type="entry name" value="ANNEXIN_2"/>
    <property type="match status" value="2"/>
</dbReference>
<evidence type="ECO:0000256" key="5">
    <source>
        <dbReference type="ARBA" id="ARBA00023302"/>
    </source>
</evidence>
<dbReference type="FunFam" id="1.10.220.10:FF:000014">
    <property type="entry name" value="annexin D4"/>
    <property type="match status" value="1"/>
</dbReference>
<dbReference type="GO" id="GO:0005737">
    <property type="term" value="C:cytoplasm"/>
    <property type="evidence" value="ECO:0007669"/>
    <property type="project" value="TreeGrafter"/>
</dbReference>
<feature type="binding site" evidence="6">
    <location>
        <position position="27"/>
    </location>
    <ligand>
        <name>Ca(2+)</name>
        <dbReference type="ChEBI" id="CHEBI:29108"/>
        <label>1</label>
    </ligand>
</feature>
<organism evidence="7 8">
    <name type="scientific">Escallonia herrerae</name>
    <dbReference type="NCBI Taxonomy" id="1293975"/>
    <lineage>
        <taxon>Eukaryota</taxon>
        <taxon>Viridiplantae</taxon>
        <taxon>Streptophyta</taxon>
        <taxon>Embryophyta</taxon>
        <taxon>Tracheophyta</taxon>
        <taxon>Spermatophyta</taxon>
        <taxon>Magnoliopsida</taxon>
        <taxon>eudicotyledons</taxon>
        <taxon>Gunneridae</taxon>
        <taxon>Pentapetalae</taxon>
        <taxon>asterids</taxon>
        <taxon>campanulids</taxon>
        <taxon>Escalloniales</taxon>
        <taxon>Escalloniaceae</taxon>
        <taxon>Escallonia</taxon>
    </lineage>
</organism>
<keyword evidence="3 6" id="KW-0106">Calcium</keyword>
<dbReference type="Pfam" id="PF00191">
    <property type="entry name" value="Annexin"/>
    <property type="match status" value="3"/>
</dbReference>
<name>A0AA88XHL1_9ASTE</name>